<dbReference type="Proteomes" id="UP000646911">
    <property type="component" value="Unassembled WGS sequence"/>
</dbReference>
<accession>A0ABR6Z472</accession>
<feature type="transmembrane region" description="Helical" evidence="1">
    <location>
        <begin position="453"/>
        <end position="473"/>
    </location>
</feature>
<evidence type="ECO:0000313" key="4">
    <source>
        <dbReference type="Proteomes" id="UP000646911"/>
    </source>
</evidence>
<protein>
    <submittedName>
        <fullName evidence="3">DUF3999 family protein</fullName>
    </submittedName>
</protein>
<gene>
    <name evidence="3" type="ORF">H8L47_02035</name>
</gene>
<keyword evidence="4" id="KW-1185">Reference proteome</keyword>
<keyword evidence="2" id="KW-0732">Signal</keyword>
<comment type="caution">
    <text evidence="3">The sequence shown here is derived from an EMBL/GenBank/DDBJ whole genome shotgun (WGS) entry which is preliminary data.</text>
</comment>
<dbReference type="EMBL" id="JACOFX010000001">
    <property type="protein sequence ID" value="MBC3906341.1"/>
    <property type="molecule type" value="Genomic_DNA"/>
</dbReference>
<dbReference type="Pfam" id="PF13163">
    <property type="entry name" value="DUF3999"/>
    <property type="match status" value="1"/>
</dbReference>
<feature type="signal peptide" evidence="2">
    <location>
        <begin position="1"/>
        <end position="26"/>
    </location>
</feature>
<dbReference type="RefSeq" id="WP_186951566.1">
    <property type="nucleotide sequence ID" value="NZ_JACOFX010000001.1"/>
</dbReference>
<evidence type="ECO:0000256" key="1">
    <source>
        <dbReference type="SAM" id="Phobius"/>
    </source>
</evidence>
<keyword evidence="1" id="KW-0472">Membrane</keyword>
<dbReference type="InterPro" id="IPR025060">
    <property type="entry name" value="DUF3999"/>
</dbReference>
<proteinExistence type="predicted"/>
<reference evidence="3 4" key="1">
    <citation type="submission" date="2020-08" db="EMBL/GenBank/DDBJ databases">
        <title>Novel species isolated from subtropical streams in China.</title>
        <authorList>
            <person name="Lu H."/>
        </authorList>
    </citation>
    <scope>NUCLEOTIDE SEQUENCE [LARGE SCALE GENOMIC DNA]</scope>
    <source>
        <strain evidence="3 4">NL8W</strain>
    </source>
</reference>
<keyword evidence="1" id="KW-0812">Transmembrane</keyword>
<evidence type="ECO:0000256" key="2">
    <source>
        <dbReference type="SAM" id="SignalP"/>
    </source>
</evidence>
<evidence type="ECO:0000313" key="3">
    <source>
        <dbReference type="EMBL" id="MBC3906341.1"/>
    </source>
</evidence>
<sequence length="483" mass="53353">MSMIRAIAKLSMLAAANLTVVLAVQAANPQVLHATIDTKGVGPYFLLDIPVRIYPGSLHPDLHDLRVRNAEGVFLPFAWTDIATTNAQLESNAISAFPLKDIQSSSFSSFRQNRDGTLTPLSNWQISKHNPVPAWILDVSRVKGRLLQAKFKIADNADGTFAFTLESSDDLKNWQSLSSEQLVQLRHQGSLLQNLDIRLHHVATRYLRLRWSNPDTAPWIESVSVDSQQEVYVPPVLQWSKPIAAQACSSTHCDYALPENTPIDSLRLLVSEVNTLANVTVLGQLAAIAPVSSYHHRHSPLYPLHVLRHQKRAAQVQEDRRVWLNESLVYKINLPNGEAKSPDLLMDGASYKALRLQTSGPFNMLGKTAPAIQIASLPRRLVFLARGKPPYQLQWGVENKEGAALPLTTLIPKMDVSQPVQADIASVEIADYVAPQVASKPAEKVPAKEHKPWLWAALGVGLLLLGGMVWSLLKNISEDKAKT</sequence>
<keyword evidence="1" id="KW-1133">Transmembrane helix</keyword>
<feature type="chain" id="PRO_5047050754" evidence="2">
    <location>
        <begin position="27"/>
        <end position="483"/>
    </location>
</feature>
<name>A0ABR6Z472_9BURK</name>
<organism evidence="3 4">
    <name type="scientific">Undibacterium umbellatum</name>
    <dbReference type="NCBI Taxonomy" id="2762300"/>
    <lineage>
        <taxon>Bacteria</taxon>
        <taxon>Pseudomonadati</taxon>
        <taxon>Pseudomonadota</taxon>
        <taxon>Betaproteobacteria</taxon>
        <taxon>Burkholderiales</taxon>
        <taxon>Oxalobacteraceae</taxon>
        <taxon>Undibacterium</taxon>
    </lineage>
</organism>